<dbReference type="EC" id="7.6.2.9" evidence="6"/>
<dbReference type="PANTHER" id="PTHR42781">
    <property type="entry name" value="SPERMIDINE/PUTRESCINE IMPORT ATP-BINDING PROTEIN POTA"/>
    <property type="match status" value="1"/>
</dbReference>
<dbReference type="GO" id="GO:0005524">
    <property type="term" value="F:ATP binding"/>
    <property type="evidence" value="ECO:0007669"/>
    <property type="project" value="UniProtKB-KW"/>
</dbReference>
<sequence length="334" mass="37310">MAKSLHVQSLTKKFGKETALDSAELEVRKGEFVSLLGPSGCGKSTLLRIIAGLDDPSGGRVLMADMDVTANSPASRNIGMVFQSYALFPNMSVSKNIQFALKPQKLSLKTRKDKADRILDIVGLTEFANRMPQQLSGGQQQRVALARALVIEPDFLLLDEPLSALDANVRHQLQFEIRRIHEEFGMTTIMVTHDQDEALTMSDRVAVMKKGRIIQMDTPQRIYRHPADAFIASFIGTSNQVKSNGEVKVVRPEHFRVTDVGEGMETKVQSMHFKGAFYRLTVTVLDRTSPSFNHLWTVDLPALLVEEKRIHQGMSLYLSIQETKTMPVMKVAAR</sequence>
<dbReference type="InterPro" id="IPR027417">
    <property type="entry name" value="P-loop_NTPase"/>
</dbReference>
<name>A0A268A6Z5_9BACI</name>
<evidence type="ECO:0000313" key="9">
    <source>
        <dbReference type="EMBL" id="PAD19859.1"/>
    </source>
</evidence>
<dbReference type="InterPro" id="IPR003439">
    <property type="entry name" value="ABC_transporter-like_ATP-bd"/>
</dbReference>
<evidence type="ECO:0000256" key="7">
    <source>
        <dbReference type="ARBA" id="ARBA00070305"/>
    </source>
</evidence>
<dbReference type="PANTHER" id="PTHR42781:SF4">
    <property type="entry name" value="SPERMIDINE_PUTRESCINE IMPORT ATP-BINDING PROTEIN POTA"/>
    <property type="match status" value="1"/>
</dbReference>
<keyword evidence="3 9" id="KW-0067">ATP-binding</keyword>
<reference evidence="9 10" key="1">
    <citation type="submission" date="2017-07" db="EMBL/GenBank/DDBJ databases">
        <title>Isolation and whole genome analysis of endospore-forming bacteria from heroin.</title>
        <authorList>
            <person name="Kalinowski J."/>
            <person name="Ahrens B."/>
            <person name="Al-Dilaimi A."/>
            <person name="Winkler A."/>
            <person name="Wibberg D."/>
            <person name="Schleenbecker U."/>
            <person name="Ruckert C."/>
            <person name="Wolfel R."/>
            <person name="Grass G."/>
        </authorList>
    </citation>
    <scope>NUCLEOTIDE SEQUENCE [LARGE SCALE GENOMIC DNA]</scope>
    <source>
        <strain evidence="9 10">7528</strain>
    </source>
</reference>
<dbReference type="InterPro" id="IPR003593">
    <property type="entry name" value="AAA+_ATPase"/>
</dbReference>
<dbReference type="RefSeq" id="WP_095261578.1">
    <property type="nucleotide sequence ID" value="NZ_NPBV01000028.1"/>
</dbReference>
<keyword evidence="2" id="KW-0547">Nucleotide-binding</keyword>
<dbReference type="GO" id="GO:0043190">
    <property type="term" value="C:ATP-binding cassette (ABC) transporter complex"/>
    <property type="evidence" value="ECO:0007669"/>
    <property type="project" value="InterPro"/>
</dbReference>
<dbReference type="EMBL" id="NPBV01000028">
    <property type="protein sequence ID" value="PAD19859.1"/>
    <property type="molecule type" value="Genomic_DNA"/>
</dbReference>
<dbReference type="GO" id="GO:0016887">
    <property type="term" value="F:ATP hydrolysis activity"/>
    <property type="evidence" value="ECO:0007669"/>
    <property type="project" value="InterPro"/>
</dbReference>
<gene>
    <name evidence="9" type="ORF">CHH64_16845</name>
</gene>
<accession>A0A268A6Z5</accession>
<comment type="catalytic activity">
    <reaction evidence="4">
        <text>a quaternary ammonium(out) + ATP + H2O = a quaternary ammonium(in) + ADP + phosphate + H(+)</text>
        <dbReference type="Rhea" id="RHEA:11036"/>
        <dbReference type="ChEBI" id="CHEBI:15377"/>
        <dbReference type="ChEBI" id="CHEBI:15378"/>
        <dbReference type="ChEBI" id="CHEBI:30616"/>
        <dbReference type="ChEBI" id="CHEBI:35267"/>
        <dbReference type="ChEBI" id="CHEBI:43474"/>
        <dbReference type="ChEBI" id="CHEBI:456216"/>
        <dbReference type="EC" id="7.6.2.9"/>
    </reaction>
</comment>
<dbReference type="InterPro" id="IPR017871">
    <property type="entry name" value="ABC_transporter-like_CS"/>
</dbReference>
<evidence type="ECO:0000256" key="2">
    <source>
        <dbReference type="ARBA" id="ARBA00022741"/>
    </source>
</evidence>
<proteinExistence type="predicted"/>
<keyword evidence="1" id="KW-0813">Transport</keyword>
<evidence type="ECO:0000256" key="3">
    <source>
        <dbReference type="ARBA" id="ARBA00022840"/>
    </source>
</evidence>
<evidence type="ECO:0000256" key="5">
    <source>
        <dbReference type="ARBA" id="ARBA00063934"/>
    </source>
</evidence>
<dbReference type="Gene3D" id="3.40.50.300">
    <property type="entry name" value="P-loop containing nucleotide triphosphate hydrolases"/>
    <property type="match status" value="1"/>
</dbReference>
<evidence type="ECO:0000256" key="4">
    <source>
        <dbReference type="ARBA" id="ARBA00052482"/>
    </source>
</evidence>
<dbReference type="FunFam" id="3.40.50.300:FF:000425">
    <property type="entry name" value="Probable ABC transporter, ATP-binding subunit"/>
    <property type="match status" value="1"/>
</dbReference>
<feature type="domain" description="ABC transporter" evidence="8">
    <location>
        <begin position="5"/>
        <end position="235"/>
    </location>
</feature>
<dbReference type="PROSITE" id="PS50893">
    <property type="entry name" value="ABC_TRANSPORTER_2"/>
    <property type="match status" value="1"/>
</dbReference>
<dbReference type="InterPro" id="IPR050093">
    <property type="entry name" value="ABC_SmlMolc_Importer"/>
</dbReference>
<evidence type="ECO:0000259" key="8">
    <source>
        <dbReference type="PROSITE" id="PS50893"/>
    </source>
</evidence>
<comment type="subunit">
    <text evidence="5">The complex is composed of two ATP-binding proteins (OpuCA), two transmembrane proteins (OpuCB and OpuCD) and a solute-binding protein (OpuCC).</text>
</comment>
<protein>
    <recommendedName>
        <fullName evidence="7">Carnitine transport ATP-binding protein OpuCA</fullName>
        <ecNumber evidence="6">7.6.2.9</ecNumber>
    </recommendedName>
</protein>
<dbReference type="Pfam" id="PF00005">
    <property type="entry name" value="ABC_tran"/>
    <property type="match status" value="1"/>
</dbReference>
<dbReference type="PROSITE" id="PS00211">
    <property type="entry name" value="ABC_TRANSPORTER_1"/>
    <property type="match status" value="1"/>
</dbReference>
<dbReference type="AlphaFoldDB" id="A0A268A6Z5"/>
<dbReference type="Proteomes" id="UP000216013">
    <property type="component" value="Unassembled WGS sequence"/>
</dbReference>
<dbReference type="SMART" id="SM00382">
    <property type="entry name" value="AAA"/>
    <property type="match status" value="1"/>
</dbReference>
<evidence type="ECO:0000256" key="1">
    <source>
        <dbReference type="ARBA" id="ARBA00022448"/>
    </source>
</evidence>
<dbReference type="GO" id="GO:0015418">
    <property type="term" value="F:ABC-type quaternary ammonium compound transporting activity"/>
    <property type="evidence" value="ECO:0007669"/>
    <property type="project" value="UniProtKB-EC"/>
</dbReference>
<evidence type="ECO:0000313" key="10">
    <source>
        <dbReference type="Proteomes" id="UP000216013"/>
    </source>
</evidence>
<organism evidence="9 10">
    <name type="scientific">Terribacillus saccharophilus</name>
    <dbReference type="NCBI Taxonomy" id="361277"/>
    <lineage>
        <taxon>Bacteria</taxon>
        <taxon>Bacillati</taxon>
        <taxon>Bacillota</taxon>
        <taxon>Bacilli</taxon>
        <taxon>Bacillales</taxon>
        <taxon>Bacillaceae</taxon>
        <taxon>Terribacillus</taxon>
    </lineage>
</organism>
<comment type="caution">
    <text evidence="9">The sequence shown here is derived from an EMBL/GenBank/DDBJ whole genome shotgun (WGS) entry which is preliminary data.</text>
</comment>
<dbReference type="SUPFAM" id="SSF52540">
    <property type="entry name" value="P-loop containing nucleoside triphosphate hydrolases"/>
    <property type="match status" value="1"/>
</dbReference>
<evidence type="ECO:0000256" key="6">
    <source>
        <dbReference type="ARBA" id="ARBA00066388"/>
    </source>
</evidence>